<keyword evidence="3" id="KW-1185">Reference proteome</keyword>
<keyword evidence="1" id="KW-0472">Membrane</keyword>
<reference evidence="2 3" key="1">
    <citation type="submission" date="2016-01" db="EMBL/GenBank/DDBJ databases">
        <title>Genome sequencing of Roseivirga spongicola UST030701-084.</title>
        <authorList>
            <person name="Selvaratnam C."/>
            <person name="Thevarajoo S."/>
            <person name="Goh K.M."/>
            <person name="Ee R."/>
            <person name="Chan K.-G."/>
            <person name="Chong C.S."/>
        </authorList>
    </citation>
    <scope>NUCLEOTIDE SEQUENCE [LARGE SCALE GENOMIC DNA]</scope>
    <source>
        <strain evidence="2 3">UST030701-084</strain>
    </source>
</reference>
<dbReference type="EMBL" id="LRPC01000029">
    <property type="protein sequence ID" value="KYG72634.1"/>
    <property type="molecule type" value="Genomic_DNA"/>
</dbReference>
<dbReference type="AlphaFoldDB" id="A0A150X1M7"/>
<evidence type="ECO:0000256" key="1">
    <source>
        <dbReference type="SAM" id="Phobius"/>
    </source>
</evidence>
<name>A0A150X1M7_9BACT</name>
<dbReference type="STRING" id="333140.AWW68_17185"/>
<evidence type="ECO:0000313" key="3">
    <source>
        <dbReference type="Proteomes" id="UP000075606"/>
    </source>
</evidence>
<gene>
    <name evidence="2" type="ORF">AWW68_17185</name>
</gene>
<sequence length="258" mass="29762">MKYKPTQEELISYLYDELSAEEMEKVDGYLKEHPEAKQELEELQETRMLMGDFEDEEMLEPMAFMNPTKNEEWLYWRKYVAIAATLLLIITFGTLSGFKVVNTDQGMQIGFGEATLGLTEEQVADLIYQDRVNLLDYVNNTLEARNDSIDYKFNTLQASLTNEDLVRQTFENEKAAFLQEITLLTDKLGDDYKGILREIVVNFSNNIETQRIEDLRNIQAAFDAFENATVNRQLDVEDALFTLSEKVKTIAASLSNRN</sequence>
<accession>A0A150X1M7</accession>
<keyword evidence="1" id="KW-1133">Transmembrane helix</keyword>
<dbReference type="Gene3D" id="1.10.10.1320">
    <property type="entry name" value="Anti-sigma factor, zinc-finger domain"/>
    <property type="match status" value="1"/>
</dbReference>
<protein>
    <recommendedName>
        <fullName evidence="4">Zinc-finger domain-containing protein</fullName>
    </recommendedName>
</protein>
<dbReference type="OrthoDB" id="978166at2"/>
<dbReference type="RefSeq" id="WP_068224612.1">
    <property type="nucleotide sequence ID" value="NZ_CP139724.1"/>
</dbReference>
<evidence type="ECO:0000313" key="2">
    <source>
        <dbReference type="EMBL" id="KYG72634.1"/>
    </source>
</evidence>
<keyword evidence="1" id="KW-0812">Transmembrane</keyword>
<comment type="caution">
    <text evidence="2">The sequence shown here is derived from an EMBL/GenBank/DDBJ whole genome shotgun (WGS) entry which is preliminary data.</text>
</comment>
<proteinExistence type="predicted"/>
<dbReference type="InterPro" id="IPR041916">
    <property type="entry name" value="Anti_sigma_zinc_sf"/>
</dbReference>
<dbReference type="Proteomes" id="UP000075606">
    <property type="component" value="Unassembled WGS sequence"/>
</dbReference>
<organism evidence="2 3">
    <name type="scientific">Roseivirga spongicola</name>
    <dbReference type="NCBI Taxonomy" id="333140"/>
    <lineage>
        <taxon>Bacteria</taxon>
        <taxon>Pseudomonadati</taxon>
        <taxon>Bacteroidota</taxon>
        <taxon>Cytophagia</taxon>
        <taxon>Cytophagales</taxon>
        <taxon>Roseivirgaceae</taxon>
        <taxon>Roseivirga</taxon>
    </lineage>
</organism>
<feature type="transmembrane region" description="Helical" evidence="1">
    <location>
        <begin position="79"/>
        <end position="98"/>
    </location>
</feature>
<evidence type="ECO:0008006" key="4">
    <source>
        <dbReference type="Google" id="ProtNLM"/>
    </source>
</evidence>